<evidence type="ECO:0000256" key="1">
    <source>
        <dbReference type="SAM" id="Phobius"/>
    </source>
</evidence>
<sequence>MTLPPPRALFLPLSCRSRPYGYHSCDDQLLFSRLTPSRLQVTILAASVLGPHSSHALVLFLVAPIPAVSVLMAAILGRPFSRPWFLRPYPLAPFLQQPCTPLL</sequence>
<gene>
    <name evidence="2" type="ORF">BOTBODRAFT_181303</name>
</gene>
<feature type="transmembrane region" description="Helical" evidence="1">
    <location>
        <begin position="56"/>
        <end position="77"/>
    </location>
</feature>
<accession>A0A067LWP0</accession>
<keyword evidence="1" id="KW-0472">Membrane</keyword>
<protein>
    <submittedName>
        <fullName evidence="2">Uncharacterized protein</fullName>
    </submittedName>
</protein>
<organism evidence="2 3">
    <name type="scientific">Botryobasidium botryosum (strain FD-172 SS1)</name>
    <dbReference type="NCBI Taxonomy" id="930990"/>
    <lineage>
        <taxon>Eukaryota</taxon>
        <taxon>Fungi</taxon>
        <taxon>Dikarya</taxon>
        <taxon>Basidiomycota</taxon>
        <taxon>Agaricomycotina</taxon>
        <taxon>Agaricomycetes</taxon>
        <taxon>Cantharellales</taxon>
        <taxon>Botryobasidiaceae</taxon>
        <taxon>Botryobasidium</taxon>
    </lineage>
</organism>
<dbReference type="InParanoid" id="A0A067LWP0"/>
<evidence type="ECO:0000313" key="3">
    <source>
        <dbReference type="Proteomes" id="UP000027195"/>
    </source>
</evidence>
<dbReference type="Proteomes" id="UP000027195">
    <property type="component" value="Unassembled WGS sequence"/>
</dbReference>
<reference evidence="3" key="1">
    <citation type="journal article" date="2014" name="Proc. Natl. Acad. Sci. U.S.A.">
        <title>Extensive sampling of basidiomycete genomes demonstrates inadequacy of the white-rot/brown-rot paradigm for wood decay fungi.</title>
        <authorList>
            <person name="Riley R."/>
            <person name="Salamov A.A."/>
            <person name="Brown D.W."/>
            <person name="Nagy L.G."/>
            <person name="Floudas D."/>
            <person name="Held B.W."/>
            <person name="Levasseur A."/>
            <person name="Lombard V."/>
            <person name="Morin E."/>
            <person name="Otillar R."/>
            <person name="Lindquist E.A."/>
            <person name="Sun H."/>
            <person name="LaButti K.M."/>
            <person name="Schmutz J."/>
            <person name="Jabbour D."/>
            <person name="Luo H."/>
            <person name="Baker S.E."/>
            <person name="Pisabarro A.G."/>
            <person name="Walton J.D."/>
            <person name="Blanchette R.A."/>
            <person name="Henrissat B."/>
            <person name="Martin F."/>
            <person name="Cullen D."/>
            <person name="Hibbett D.S."/>
            <person name="Grigoriev I.V."/>
        </authorList>
    </citation>
    <scope>NUCLEOTIDE SEQUENCE [LARGE SCALE GENOMIC DNA]</scope>
    <source>
        <strain evidence="3">FD-172 SS1</strain>
    </source>
</reference>
<keyword evidence="1" id="KW-0812">Transmembrane</keyword>
<evidence type="ECO:0000313" key="2">
    <source>
        <dbReference type="EMBL" id="KDQ06715.1"/>
    </source>
</evidence>
<dbReference type="HOGENOM" id="CLU_2263304_0_0_1"/>
<dbReference type="EMBL" id="KL198125">
    <property type="protein sequence ID" value="KDQ06715.1"/>
    <property type="molecule type" value="Genomic_DNA"/>
</dbReference>
<keyword evidence="1" id="KW-1133">Transmembrane helix</keyword>
<keyword evidence="3" id="KW-1185">Reference proteome</keyword>
<dbReference type="AlphaFoldDB" id="A0A067LWP0"/>
<proteinExistence type="predicted"/>
<name>A0A067LWP0_BOTB1</name>